<accession>A0ABV1MYI7</accession>
<comment type="caution">
    <text evidence="2">The sequence shown here is derived from an EMBL/GenBank/DDBJ whole genome shotgun (WGS) entry which is preliminary data.</text>
</comment>
<feature type="signal peptide" evidence="1">
    <location>
        <begin position="1"/>
        <end position="27"/>
    </location>
</feature>
<protein>
    <submittedName>
        <fullName evidence="2">S-layer protein</fullName>
    </submittedName>
</protein>
<keyword evidence="3" id="KW-1185">Reference proteome</keyword>
<dbReference type="RefSeq" id="WP_349661899.1">
    <property type="nucleotide sequence ID" value="NZ_JBEGDG010000029.1"/>
</dbReference>
<proteinExistence type="predicted"/>
<reference evidence="2 3" key="1">
    <citation type="submission" date="2024-06" db="EMBL/GenBank/DDBJ databases">
        <title>Lysinibacillus zambalefons sp. nov., a Novel Firmicute Isolated from the Poon Bato Zambales Hyperalkaline Spring.</title>
        <authorList>
            <person name="Aja J.A."/>
            <person name="Lazaro J.E.H."/>
            <person name="Llorin L.D."/>
            <person name="Lim K.R."/>
            <person name="Teodosio J."/>
            <person name="Dalisay D.S."/>
        </authorList>
    </citation>
    <scope>NUCLEOTIDE SEQUENCE [LARGE SCALE GENOMIC DNA]</scope>
    <source>
        <strain evidence="2 3">M3</strain>
    </source>
</reference>
<evidence type="ECO:0000256" key="1">
    <source>
        <dbReference type="SAM" id="SignalP"/>
    </source>
</evidence>
<evidence type="ECO:0000313" key="3">
    <source>
        <dbReference type="Proteomes" id="UP001478862"/>
    </source>
</evidence>
<organism evidence="2 3">
    <name type="scientific">Lysinibacillus zambalensis</name>
    <dbReference type="NCBI Taxonomy" id="3160866"/>
    <lineage>
        <taxon>Bacteria</taxon>
        <taxon>Bacillati</taxon>
        <taxon>Bacillota</taxon>
        <taxon>Bacilli</taxon>
        <taxon>Bacillales</taxon>
        <taxon>Bacillaceae</taxon>
        <taxon>Lysinibacillus</taxon>
    </lineage>
</organism>
<feature type="chain" id="PRO_5046789071" evidence="1">
    <location>
        <begin position="28"/>
        <end position="634"/>
    </location>
</feature>
<dbReference type="Gene3D" id="1.20.1270.90">
    <property type="entry name" value="AF1782-like"/>
    <property type="match status" value="4"/>
</dbReference>
<dbReference type="Pfam" id="PF07554">
    <property type="entry name" value="FIVAR"/>
    <property type="match status" value="3"/>
</dbReference>
<sequence>MKNKVFSTFMATAITATLIVPVSTANATSNDVSLNHSVQIDGQVAAAKTKGQNVTITSIANDKVRTSNGQFKISKSLKPLLNTSNNAALANAAATIVVKNGEITSITSLTLTKGGTKNKALNFDGGDAQIDGSLTVNADYVKVQNVTIEEELIVTNRVKKAITIDDVAIGDTITFRPLLTKNSNWLNVSLKDIKSPNINLKRTKVSVTSDKSISKVDVVGKVTAFEVTANVDKLTIDVEKDFTLYGKGTIEQVVVKHGAKVALNSGHLINKVQVDDKKASVTLPVLNKTELSNLVASPPYVAVSVNGYDISVTEKWTTQAERTTFESAVSSARTVVNNSYASQEQVNNAITQYKNALNVYRAVQKSGTKYVYGDKSSLQSMINSVQYVKVSWNNGNDVASYEPWTTQSEKDALTSAVSSAQYVVNNYYATQSDITNAISNLNYAITIYKNAQKYGTYQYNADRSSLFSLINSVQYVTVSVNGSELSYNVVWTTQSEKDALVSAVSYAQGIANNSSSSQSDISYAYQYLYNAISTYRSNYKSGVNHWHYVDKSWLTSLINSVQYVKVSANGDGSDIPYYELWTTEREKRSLEKAVQHAQSVASNVYASSYEVTEAINKLNKAIDIYKDAQSSGKQ</sequence>
<dbReference type="EMBL" id="JBEGDG010000029">
    <property type="protein sequence ID" value="MEQ6357570.1"/>
    <property type="molecule type" value="Genomic_DNA"/>
</dbReference>
<evidence type="ECO:0000313" key="2">
    <source>
        <dbReference type="EMBL" id="MEQ6357570.1"/>
    </source>
</evidence>
<keyword evidence="1" id="KW-0732">Signal</keyword>
<dbReference type="Proteomes" id="UP001478862">
    <property type="component" value="Unassembled WGS sequence"/>
</dbReference>
<name>A0ABV1MYI7_9BACI</name>
<gene>
    <name evidence="2" type="ORF">ABNX05_23485</name>
</gene>